<dbReference type="PROSITE" id="PS01290">
    <property type="entry name" value="ER"/>
    <property type="match status" value="1"/>
</dbReference>
<dbReference type="SUPFAM" id="SSF143875">
    <property type="entry name" value="ERH-like"/>
    <property type="match status" value="1"/>
</dbReference>
<organism evidence="2 3">
    <name type="scientific">Apis cerana cerana</name>
    <name type="common">Oriental honeybee</name>
    <dbReference type="NCBI Taxonomy" id="94128"/>
    <lineage>
        <taxon>Eukaryota</taxon>
        <taxon>Metazoa</taxon>
        <taxon>Ecdysozoa</taxon>
        <taxon>Arthropoda</taxon>
        <taxon>Hexapoda</taxon>
        <taxon>Insecta</taxon>
        <taxon>Pterygota</taxon>
        <taxon>Neoptera</taxon>
        <taxon>Endopterygota</taxon>
        <taxon>Hymenoptera</taxon>
        <taxon>Apocrita</taxon>
        <taxon>Aculeata</taxon>
        <taxon>Apoidea</taxon>
        <taxon>Anthophila</taxon>
        <taxon>Apidae</taxon>
        <taxon>Apis</taxon>
    </lineage>
</organism>
<reference evidence="2 3" key="1">
    <citation type="submission" date="2014-07" db="EMBL/GenBank/DDBJ databases">
        <title>Genomic and transcriptomic analysis on Apis cerana provide comprehensive insights into honey bee biology.</title>
        <authorList>
            <person name="Diao Q."/>
            <person name="Sun L."/>
            <person name="Zheng H."/>
            <person name="Zheng H."/>
            <person name="Xu S."/>
            <person name="Wang S."/>
            <person name="Zeng Z."/>
            <person name="Hu F."/>
            <person name="Su S."/>
            <person name="Wu J."/>
        </authorList>
    </citation>
    <scope>NUCLEOTIDE SEQUENCE [LARGE SCALE GENOMIC DNA]</scope>
    <source>
        <tissue evidence="2">Pupae without intestine</tissue>
    </source>
</reference>
<keyword evidence="3" id="KW-1185">Reference proteome</keyword>
<evidence type="ECO:0000313" key="2">
    <source>
        <dbReference type="EMBL" id="PBC31338.1"/>
    </source>
</evidence>
<evidence type="ECO:0000256" key="1">
    <source>
        <dbReference type="ARBA" id="ARBA00007491"/>
    </source>
</evidence>
<dbReference type="STRING" id="94128.A0A2A3EI07"/>
<dbReference type="PANTHER" id="PTHR12373">
    <property type="entry name" value="ENHANCER OF RUDIMENTARY ERH"/>
    <property type="match status" value="1"/>
</dbReference>
<evidence type="ECO:0000313" key="3">
    <source>
        <dbReference type="Proteomes" id="UP000242457"/>
    </source>
</evidence>
<accession>A0A2A3EI07</accession>
<protein>
    <submittedName>
        <fullName evidence="2">Enhancer of rudimentary</fullName>
    </submittedName>
</protein>
<dbReference type="Proteomes" id="UP000242457">
    <property type="component" value="Unassembled WGS sequence"/>
</dbReference>
<dbReference type="PANTHER" id="PTHR12373:SF0">
    <property type="entry name" value="ENHANCER OF RUDIMENTARY HOMOLOG"/>
    <property type="match status" value="1"/>
</dbReference>
<dbReference type="AlphaFoldDB" id="A0A2A3EI07"/>
<dbReference type="Pfam" id="PF01133">
    <property type="entry name" value="ER"/>
    <property type="match status" value="1"/>
</dbReference>
<proteinExistence type="inferred from homology"/>
<comment type="similarity">
    <text evidence="1">Belongs to the E(R) family.</text>
</comment>
<gene>
    <name evidence="2" type="ORF">APICC_07742</name>
</gene>
<dbReference type="InterPro" id="IPR035912">
    <property type="entry name" value="EHR_sf"/>
</dbReference>
<name>A0A2A3EI07_APICC</name>
<dbReference type="InterPro" id="IPR000781">
    <property type="entry name" value="ERH"/>
</dbReference>
<dbReference type="OrthoDB" id="7887808at2759"/>
<dbReference type="Gene3D" id="3.30.2260.10">
    <property type="entry name" value="Enhancer of rudimentary"/>
    <property type="match status" value="1"/>
</dbReference>
<dbReference type="EMBL" id="KZ288238">
    <property type="protein sequence ID" value="PBC31338.1"/>
    <property type="molecule type" value="Genomic_DNA"/>
</dbReference>
<sequence>MYSYCCCSLIQYCLFNQVIDLKQEHIQIMKVLMNVWKIYEEHLKRRNPNTPTITYDISQLFDFVDQLTDLSCLVYQKSTNTYAPYNKDWIKEKIYVLLRRAAGHGK</sequence>